<dbReference type="RefSeq" id="WP_102951527.1">
    <property type="nucleotide sequence ID" value="NZ_CP024847.1"/>
</dbReference>
<evidence type="ECO:0000259" key="2">
    <source>
        <dbReference type="Pfam" id="PF00117"/>
    </source>
</evidence>
<dbReference type="PANTHER" id="PTHR43418:SF4">
    <property type="entry name" value="MULTIFUNCTIONAL TRYPTOPHAN BIOSYNTHESIS PROTEIN"/>
    <property type="match status" value="1"/>
</dbReference>
<dbReference type="InterPro" id="IPR050472">
    <property type="entry name" value="Anth_synth/Amidotransfase"/>
</dbReference>
<reference evidence="4" key="1">
    <citation type="submission" date="2017-11" db="EMBL/GenBank/DDBJ databases">
        <authorList>
            <person name="Chan K.G."/>
            <person name="Lee L.S."/>
        </authorList>
    </citation>
    <scope>NUCLEOTIDE SEQUENCE [LARGE SCALE GENOMIC DNA]</scope>
    <source>
        <strain evidence="4">DSM 100970</strain>
    </source>
</reference>
<dbReference type="InterPro" id="IPR006221">
    <property type="entry name" value="TrpG/PapA_dom"/>
</dbReference>
<dbReference type="PRINTS" id="PR00096">
    <property type="entry name" value="GATASE"/>
</dbReference>
<dbReference type="SUPFAM" id="SSF52317">
    <property type="entry name" value="Class I glutamine amidotransferase-like"/>
    <property type="match status" value="1"/>
</dbReference>
<evidence type="ECO:0000313" key="4">
    <source>
        <dbReference type="Proteomes" id="UP000236655"/>
    </source>
</evidence>
<keyword evidence="4" id="KW-1185">Reference proteome</keyword>
<dbReference type="GO" id="GO:0004049">
    <property type="term" value="F:anthranilate synthase activity"/>
    <property type="evidence" value="ECO:0007669"/>
    <property type="project" value="UniProtKB-EC"/>
</dbReference>
<dbReference type="CDD" id="cd01743">
    <property type="entry name" value="GATase1_Anthranilate_Synthase"/>
    <property type="match status" value="1"/>
</dbReference>
<dbReference type="GO" id="GO:0000162">
    <property type="term" value="P:L-tryptophan biosynthetic process"/>
    <property type="evidence" value="ECO:0007669"/>
    <property type="project" value="TreeGrafter"/>
</dbReference>
<dbReference type="InterPro" id="IPR029062">
    <property type="entry name" value="Class_I_gatase-like"/>
</dbReference>
<dbReference type="Proteomes" id="UP000236655">
    <property type="component" value="Chromosome"/>
</dbReference>
<dbReference type="AlphaFoldDB" id="A0A2I7N708"/>
<dbReference type="InterPro" id="IPR017926">
    <property type="entry name" value="GATASE"/>
</dbReference>
<accession>A0A2I7N708</accession>
<dbReference type="OrthoDB" id="9786812at2"/>
<evidence type="ECO:0000256" key="1">
    <source>
        <dbReference type="ARBA" id="ARBA00022962"/>
    </source>
</evidence>
<sequence>MKILLIDHYDSFTDIIADYLRQLNCDVFILKTDKVTVNILEEFAPEKIIVGPGPGHPNDSSLSLVKNILPQIFLNKTPLLGVCLGHQMIAEYFGAKVVNATTIAHGLSSRLTHEQDVLFDGIPDEFTVVRYHSLIVDSNSIYGTPLKITAVTRSAEVMAIRHEDLPCYGVQFHPESVLTEFGLKILDNFINRI</sequence>
<dbReference type="GO" id="GO:0005829">
    <property type="term" value="C:cytosol"/>
    <property type="evidence" value="ECO:0007669"/>
    <property type="project" value="TreeGrafter"/>
</dbReference>
<evidence type="ECO:0000313" key="3">
    <source>
        <dbReference type="EMBL" id="AUR52231.1"/>
    </source>
</evidence>
<organism evidence="3 4">
    <name type="scientific">Aquella oligotrophica</name>
    <dbReference type="NCBI Taxonomy" id="2067065"/>
    <lineage>
        <taxon>Bacteria</taxon>
        <taxon>Pseudomonadati</taxon>
        <taxon>Pseudomonadota</taxon>
        <taxon>Betaproteobacteria</taxon>
        <taxon>Neisseriales</taxon>
        <taxon>Neisseriaceae</taxon>
        <taxon>Aquella</taxon>
    </lineage>
</organism>
<dbReference type="EMBL" id="CP024847">
    <property type="protein sequence ID" value="AUR52231.1"/>
    <property type="molecule type" value="Genomic_DNA"/>
</dbReference>
<gene>
    <name evidence="3" type="ORF">CUN60_07955</name>
</gene>
<dbReference type="PRINTS" id="PR00097">
    <property type="entry name" value="ANTSNTHASEII"/>
</dbReference>
<dbReference type="Pfam" id="PF00117">
    <property type="entry name" value="GATase"/>
    <property type="match status" value="1"/>
</dbReference>
<dbReference type="PROSITE" id="PS51273">
    <property type="entry name" value="GATASE_TYPE_1"/>
    <property type="match status" value="1"/>
</dbReference>
<proteinExistence type="predicted"/>
<dbReference type="NCBIfam" id="TIGR00566">
    <property type="entry name" value="trpG_papA"/>
    <property type="match status" value="1"/>
</dbReference>
<keyword evidence="1" id="KW-0315">Glutamine amidotransferase</keyword>
<dbReference type="PANTHER" id="PTHR43418">
    <property type="entry name" value="MULTIFUNCTIONAL TRYPTOPHAN BIOSYNTHESIS PROTEIN-RELATED"/>
    <property type="match status" value="1"/>
</dbReference>
<feature type="domain" description="Glutamine amidotransferase" evidence="2">
    <location>
        <begin position="4"/>
        <end position="190"/>
    </location>
</feature>
<dbReference type="KEGG" id="nba:CUN60_07955"/>
<dbReference type="Gene3D" id="3.40.50.880">
    <property type="match status" value="1"/>
</dbReference>
<dbReference type="FunFam" id="3.40.50.880:FF:000003">
    <property type="entry name" value="Anthranilate synthase component II"/>
    <property type="match status" value="1"/>
</dbReference>
<name>A0A2I7N708_9NEIS</name>
<keyword evidence="3" id="KW-0456">Lyase</keyword>
<dbReference type="PRINTS" id="PR00099">
    <property type="entry name" value="CPSGATASE"/>
</dbReference>
<dbReference type="EC" id="4.1.3.27" evidence="3"/>
<protein>
    <submittedName>
        <fullName evidence="3">Anthranilate/aminodeoxychorismate synthase component II</fullName>
        <ecNumber evidence="3">4.1.3.27</ecNumber>
    </submittedName>
</protein>